<name>A0AA38GL81_TAXCH</name>
<evidence type="ECO:0000313" key="2">
    <source>
        <dbReference type="EMBL" id="KAH9324002.1"/>
    </source>
</evidence>
<evidence type="ECO:0000256" key="1">
    <source>
        <dbReference type="SAM" id="MobiDB-lite"/>
    </source>
</evidence>
<evidence type="ECO:0000313" key="3">
    <source>
        <dbReference type="Proteomes" id="UP000824469"/>
    </source>
</evidence>
<feature type="compositionally biased region" description="Polar residues" evidence="1">
    <location>
        <begin position="1"/>
        <end position="13"/>
    </location>
</feature>
<dbReference type="Proteomes" id="UP000824469">
    <property type="component" value="Unassembled WGS sequence"/>
</dbReference>
<accession>A0AA38GL81</accession>
<reference evidence="2 3" key="1">
    <citation type="journal article" date="2021" name="Nat. Plants">
        <title>The Taxus genome provides insights into paclitaxel biosynthesis.</title>
        <authorList>
            <person name="Xiong X."/>
            <person name="Gou J."/>
            <person name="Liao Q."/>
            <person name="Li Y."/>
            <person name="Zhou Q."/>
            <person name="Bi G."/>
            <person name="Li C."/>
            <person name="Du R."/>
            <person name="Wang X."/>
            <person name="Sun T."/>
            <person name="Guo L."/>
            <person name="Liang H."/>
            <person name="Lu P."/>
            <person name="Wu Y."/>
            <person name="Zhang Z."/>
            <person name="Ro D.K."/>
            <person name="Shang Y."/>
            <person name="Huang S."/>
            <person name="Yan J."/>
        </authorList>
    </citation>
    <scope>NUCLEOTIDE SEQUENCE [LARGE SCALE GENOMIC DNA]</scope>
    <source>
        <strain evidence="2">Ta-2019</strain>
    </source>
</reference>
<dbReference type="AlphaFoldDB" id="A0AA38GL81"/>
<feature type="non-terminal residue" evidence="2">
    <location>
        <position position="111"/>
    </location>
</feature>
<organism evidence="2 3">
    <name type="scientific">Taxus chinensis</name>
    <name type="common">Chinese yew</name>
    <name type="synonym">Taxus wallichiana var. chinensis</name>
    <dbReference type="NCBI Taxonomy" id="29808"/>
    <lineage>
        <taxon>Eukaryota</taxon>
        <taxon>Viridiplantae</taxon>
        <taxon>Streptophyta</taxon>
        <taxon>Embryophyta</taxon>
        <taxon>Tracheophyta</taxon>
        <taxon>Spermatophyta</taxon>
        <taxon>Pinopsida</taxon>
        <taxon>Pinidae</taxon>
        <taxon>Conifers II</taxon>
        <taxon>Cupressales</taxon>
        <taxon>Taxaceae</taxon>
        <taxon>Taxus</taxon>
    </lineage>
</organism>
<sequence length="111" mass="12230">MIEANSPISSANKKMQKEPPTMMVSPLMVIKEALRTTPNQDTLHIAVEGVKYQLSSKISLPGPINVVQQLNKVPPNVSLSDLLGILEKKEFLQEALKSNDNPTITGKEKEH</sequence>
<gene>
    <name evidence="2" type="ORF">KI387_044459</name>
</gene>
<feature type="non-terminal residue" evidence="2">
    <location>
        <position position="1"/>
    </location>
</feature>
<dbReference type="EMBL" id="JAHRHJ020000003">
    <property type="protein sequence ID" value="KAH9324002.1"/>
    <property type="molecule type" value="Genomic_DNA"/>
</dbReference>
<protein>
    <submittedName>
        <fullName evidence="2">Uncharacterized protein</fullName>
    </submittedName>
</protein>
<feature type="region of interest" description="Disordered" evidence="1">
    <location>
        <begin position="1"/>
        <end position="22"/>
    </location>
</feature>
<keyword evidence="3" id="KW-1185">Reference proteome</keyword>
<proteinExistence type="predicted"/>
<comment type="caution">
    <text evidence="2">The sequence shown here is derived from an EMBL/GenBank/DDBJ whole genome shotgun (WGS) entry which is preliminary data.</text>
</comment>